<dbReference type="AlphaFoldDB" id="A0AAQ2C7Q9"/>
<gene>
    <name evidence="2" type="ORF">E3O49_04800</name>
</gene>
<keyword evidence="3" id="KW-1185">Reference proteome</keyword>
<evidence type="ECO:0000313" key="2">
    <source>
        <dbReference type="EMBL" id="TFC50487.1"/>
    </source>
</evidence>
<feature type="compositionally biased region" description="Basic and acidic residues" evidence="1">
    <location>
        <begin position="138"/>
        <end position="161"/>
    </location>
</feature>
<comment type="caution">
    <text evidence="2">The sequence shown here is derived from an EMBL/GenBank/DDBJ whole genome shotgun (WGS) entry which is preliminary data.</text>
</comment>
<reference evidence="2 3" key="1">
    <citation type="submission" date="2019-03" db="EMBL/GenBank/DDBJ databases">
        <title>Genomics of glacier-inhabiting Cryobacterium strains.</title>
        <authorList>
            <person name="Liu Q."/>
            <person name="Xin Y.-H."/>
        </authorList>
    </citation>
    <scope>NUCLEOTIDE SEQUENCE [LARGE SCALE GENOMIC DNA]</scope>
    <source>
        <strain evidence="3">TMT1-22</strain>
    </source>
</reference>
<feature type="region of interest" description="Disordered" evidence="1">
    <location>
        <begin position="188"/>
        <end position="236"/>
    </location>
</feature>
<feature type="compositionally biased region" description="Basic and acidic residues" evidence="1">
    <location>
        <begin position="197"/>
        <end position="212"/>
    </location>
</feature>
<name>A0AAQ2C7Q9_9MICO</name>
<proteinExistence type="predicted"/>
<feature type="region of interest" description="Disordered" evidence="1">
    <location>
        <begin position="138"/>
        <end position="163"/>
    </location>
</feature>
<accession>A0AAQ2C7Q9</accession>
<sequence length="236" mass="25999">MAELQADGVLEEAEGNICQQLMAAAQLARSAVQARQDAAQWATRRDLEEARQLQAQLDAQKVAARAELAPVDESSWRDQTQVRAVARAYETAVTFRDEDQATGDAESRIRQDLRDRYDVEVLETGADPVVVRATLADRATERADRDERHAQARDDQDRAADIGDDAELSWDSADWRELHVAGIEAASDRATAATAWKQDDVDQARPPRDAVKGARPNSSRPKTPMAASGLQIGLER</sequence>
<dbReference type="RefSeq" id="WP_134434718.1">
    <property type="nucleotide sequence ID" value="NZ_SOFY01000019.1"/>
</dbReference>
<dbReference type="EMBL" id="SOFY01000019">
    <property type="protein sequence ID" value="TFC50487.1"/>
    <property type="molecule type" value="Genomic_DNA"/>
</dbReference>
<evidence type="ECO:0000313" key="3">
    <source>
        <dbReference type="Proteomes" id="UP000297403"/>
    </source>
</evidence>
<dbReference type="Proteomes" id="UP000297403">
    <property type="component" value="Unassembled WGS sequence"/>
</dbReference>
<evidence type="ECO:0000256" key="1">
    <source>
        <dbReference type="SAM" id="MobiDB-lite"/>
    </source>
</evidence>
<protein>
    <submittedName>
        <fullName evidence="2">Uncharacterized protein</fullName>
    </submittedName>
</protein>
<organism evidence="2 3">
    <name type="scientific">Cryobacterium shii</name>
    <dbReference type="NCBI Taxonomy" id="1259235"/>
    <lineage>
        <taxon>Bacteria</taxon>
        <taxon>Bacillati</taxon>
        <taxon>Actinomycetota</taxon>
        <taxon>Actinomycetes</taxon>
        <taxon>Micrococcales</taxon>
        <taxon>Microbacteriaceae</taxon>
        <taxon>Cryobacterium</taxon>
    </lineage>
</organism>